<dbReference type="OrthoDB" id="8541087at2"/>
<feature type="compositionally biased region" description="Basic residues" evidence="2">
    <location>
        <begin position="161"/>
        <end position="175"/>
    </location>
</feature>
<evidence type="ECO:0000256" key="1">
    <source>
        <dbReference type="ARBA" id="ARBA00023098"/>
    </source>
</evidence>
<dbReference type="Gene3D" id="3.40.1090.10">
    <property type="entry name" value="Cytosolic phospholipase A2 catalytic domain"/>
    <property type="match status" value="1"/>
</dbReference>
<feature type="compositionally biased region" description="Basic and acidic residues" evidence="2">
    <location>
        <begin position="30"/>
        <end position="46"/>
    </location>
</feature>
<dbReference type="GO" id="GO:0006629">
    <property type="term" value="P:lipid metabolic process"/>
    <property type="evidence" value="ECO:0007669"/>
    <property type="project" value="UniProtKB-KW"/>
</dbReference>
<evidence type="ECO:0000313" key="4">
    <source>
        <dbReference type="EMBL" id="QBR01539.1"/>
    </source>
</evidence>
<name>A0A4P7CYZ2_9BURK</name>
<dbReference type="KEGG" id="ppai:E1956_30635"/>
<feature type="region of interest" description="Disordered" evidence="2">
    <location>
        <begin position="79"/>
        <end position="103"/>
    </location>
</feature>
<feature type="region of interest" description="Disordered" evidence="2">
    <location>
        <begin position="150"/>
        <end position="181"/>
    </location>
</feature>
<sequence>MAGHGGPARFARAHRAGKLRATRRLCGVESNERNAEPDQLREREESDAAFESSRRCNHPVQHDRQAGAVALIAAASRAGALPSRDAARRPANPRNLAPGERSGHGVAAIDRAGGDLQCLGLPGDLLRCLLSRQPVHPVEGQRAIARNRCRQHRQEPPQHPPARRRGQTVERHRRGGLQEAPRRLRIVAGARHRQLRHAVRPERAVQRRHHRLGRYIVGAAVASCVHGAARGHVRTTDGAGAHRSPVRRQRSASTGAQYVDRVRERALCGQRMHASAATRWHAGPDRYGRQYDPGPRDDRRRRCDSRRRLGRTEQRNGRRADRDLRRCHHAQGGAAGDGVLRRRAVRKRAGEWRAAMNAYRRLQQWAGLAGILSALVSGCGTPELTPGLTHYSATDDAGVAHASAAADPLVGVGISGGGNRSAIFASYVLELFGSLAVGSPSGTGVQSFLGTIDYLSSVSGGGFASAYFGVGYPVAAPQDFDVLVKPNPGEADLQAAQHIAAFFADWHVMMNHDWRRDALVGGEGSAFSASNAQRLSSAIDAAFLHDHTFSDLDAMESGQHHPYLIFNTTHYDTGHRFVMTTIPRSSFCVDTRKLIQDVLKPEGQHLRASELGTLTTCDPADALTPEGFDWIGNDGQTVESGTVHLAQAVALSGAFPAVVGPVAYRISGDQGYLHFIDGGITDNSGIESLTQLFLHKLIVAPDMPRRTALIVEIDASKPFDADGAAIADSRRPLTTLAADPGRLPDIQEERAILYRGDLWALARNRVQPDKHNKVASPPTGDLLSRVTIVSLKHTDIDADSLTINVTTPDPVARGGVCQHTWTHATLLKDVRNLPTDYVLNDPCQVELLRVAACWSVSQHAADIRQAFAGAGRAVPSRASLDARIHALCPELKTLPQ</sequence>
<feature type="region of interest" description="Disordered" evidence="2">
    <location>
        <begin position="28"/>
        <end position="58"/>
    </location>
</feature>
<protein>
    <submittedName>
        <fullName evidence="4">Patatin-like phospholipase family protein</fullName>
    </submittedName>
</protein>
<feature type="compositionally biased region" description="Low complexity" evidence="2">
    <location>
        <begin position="79"/>
        <end position="98"/>
    </location>
</feature>
<dbReference type="EMBL" id="CP038150">
    <property type="protein sequence ID" value="QBR01539.1"/>
    <property type="molecule type" value="Genomic_DNA"/>
</dbReference>
<reference evidence="4 5" key="1">
    <citation type="submission" date="2019-03" db="EMBL/GenBank/DDBJ databases">
        <title>Paraburkholderia sp. 7MH5, isolated from subtropical forest soil.</title>
        <authorList>
            <person name="Gao Z.-H."/>
            <person name="Qiu L.-H."/>
        </authorList>
    </citation>
    <scope>NUCLEOTIDE SEQUENCE [LARGE SCALE GENOMIC DNA]</scope>
    <source>
        <strain evidence="4 5">7MH5</strain>
    </source>
</reference>
<dbReference type="SUPFAM" id="SSF52151">
    <property type="entry name" value="FabD/lysophospholipase-like"/>
    <property type="match status" value="1"/>
</dbReference>
<dbReference type="Proteomes" id="UP000295727">
    <property type="component" value="Chromosome 3"/>
</dbReference>
<gene>
    <name evidence="4" type="ORF">E1956_30635</name>
</gene>
<dbReference type="Pfam" id="PF01734">
    <property type="entry name" value="Patatin"/>
    <property type="match status" value="1"/>
</dbReference>
<keyword evidence="1" id="KW-0443">Lipid metabolism</keyword>
<evidence type="ECO:0000313" key="5">
    <source>
        <dbReference type="Proteomes" id="UP000295727"/>
    </source>
</evidence>
<evidence type="ECO:0000259" key="3">
    <source>
        <dbReference type="Pfam" id="PF01734"/>
    </source>
</evidence>
<accession>A0A4P7CYZ2</accession>
<feature type="domain" description="PNPLA" evidence="3">
    <location>
        <begin position="414"/>
        <end position="689"/>
    </location>
</feature>
<feature type="region of interest" description="Disordered" evidence="2">
    <location>
        <begin position="234"/>
        <end position="257"/>
    </location>
</feature>
<feature type="region of interest" description="Disordered" evidence="2">
    <location>
        <begin position="274"/>
        <end position="324"/>
    </location>
</feature>
<dbReference type="InterPro" id="IPR002641">
    <property type="entry name" value="PNPLA_dom"/>
</dbReference>
<feature type="compositionally biased region" description="Basic and acidic residues" evidence="2">
    <location>
        <begin position="282"/>
        <end position="324"/>
    </location>
</feature>
<organism evidence="4 5">
    <name type="scientific">Paraburkholderia pallida</name>
    <dbReference type="NCBI Taxonomy" id="2547399"/>
    <lineage>
        <taxon>Bacteria</taxon>
        <taxon>Pseudomonadati</taxon>
        <taxon>Pseudomonadota</taxon>
        <taxon>Betaproteobacteria</taxon>
        <taxon>Burkholderiales</taxon>
        <taxon>Burkholderiaceae</taxon>
        <taxon>Paraburkholderia</taxon>
    </lineage>
</organism>
<evidence type="ECO:0000256" key="2">
    <source>
        <dbReference type="SAM" id="MobiDB-lite"/>
    </source>
</evidence>
<proteinExistence type="predicted"/>
<dbReference type="InterPro" id="IPR016035">
    <property type="entry name" value="Acyl_Trfase/lysoPLipase"/>
</dbReference>
<dbReference type="AlphaFoldDB" id="A0A4P7CYZ2"/>
<keyword evidence="5" id="KW-1185">Reference proteome</keyword>